<dbReference type="PANTHER" id="PTHR33625">
    <property type="entry name" value="OS08G0179900 PROTEIN"/>
    <property type="match status" value="1"/>
</dbReference>
<accession>A0A7J6GR02</accession>
<feature type="region of interest" description="Disordered" evidence="1">
    <location>
        <begin position="27"/>
        <end position="82"/>
    </location>
</feature>
<name>A0A7J6GR02_CANSA</name>
<dbReference type="EMBL" id="JAATIQ010000085">
    <property type="protein sequence ID" value="KAF4385376.1"/>
    <property type="molecule type" value="Genomic_DNA"/>
</dbReference>
<sequence>MFGGRNMGGGGTGGRLVRSFGRAVTRSNIAGGPIPEPISSSSSSSTTTATTSTSTTTNPKHAQKKLSLSSPSPASSSSSSSSPFASLNVPVSSVHGLPTSSSWPHSDELDWVSVDEGYPDEDTSYGFVDDYFGLGPVPSDFEVHNAISALQQLSFLGANWFVVENDDVVVGHAMVFNADSYSNLIRDRFSLELDRDHEDHLVMSPTGLARVVSPVVSDESDSDWMEPSICMCNSKLLQYHGSDRVYDAFNLLRTEPLVQKMVKSLSSDEAVWNAVMNNEVVRELKESFSAAEDGGEKNWDGRPKEECNEATNIVKLIFDSTRGKIMQVIEKITKIMNDLFQPPEKEKTTASEMADLFKEKLRTSFMLSIMVLLVVVITRSHKA</sequence>
<evidence type="ECO:0000256" key="1">
    <source>
        <dbReference type="SAM" id="MobiDB-lite"/>
    </source>
</evidence>
<protein>
    <submittedName>
        <fullName evidence="2">Uncharacterized protein</fullName>
    </submittedName>
</protein>
<comment type="caution">
    <text evidence="2">The sequence shown here is derived from an EMBL/GenBank/DDBJ whole genome shotgun (WGS) entry which is preliminary data.</text>
</comment>
<evidence type="ECO:0000313" key="3">
    <source>
        <dbReference type="Proteomes" id="UP000583929"/>
    </source>
</evidence>
<dbReference type="PANTHER" id="PTHR33625:SF3">
    <property type="entry name" value="OS04G0550700 PROTEIN"/>
    <property type="match status" value="1"/>
</dbReference>
<feature type="compositionally biased region" description="Low complexity" evidence="1">
    <location>
        <begin position="66"/>
        <end position="82"/>
    </location>
</feature>
<evidence type="ECO:0000313" key="2">
    <source>
        <dbReference type="EMBL" id="KAF4385376.1"/>
    </source>
</evidence>
<gene>
    <name evidence="2" type="ORF">G4B88_005708</name>
</gene>
<keyword evidence="3" id="KW-1185">Reference proteome</keyword>
<dbReference type="AlphaFoldDB" id="A0A7J6GR02"/>
<reference evidence="2 3" key="1">
    <citation type="journal article" date="2020" name="bioRxiv">
        <title>Sequence and annotation of 42 cannabis genomes reveals extensive copy number variation in cannabinoid synthesis and pathogen resistance genes.</title>
        <authorList>
            <person name="Mckernan K.J."/>
            <person name="Helbert Y."/>
            <person name="Kane L.T."/>
            <person name="Ebling H."/>
            <person name="Zhang L."/>
            <person name="Liu B."/>
            <person name="Eaton Z."/>
            <person name="Mclaughlin S."/>
            <person name="Kingan S."/>
            <person name="Baybayan P."/>
            <person name="Concepcion G."/>
            <person name="Jordan M."/>
            <person name="Riva A."/>
            <person name="Barbazuk W."/>
            <person name="Harkins T."/>
        </authorList>
    </citation>
    <scope>NUCLEOTIDE SEQUENCE [LARGE SCALE GENOMIC DNA]</scope>
    <source>
        <strain evidence="3">cv. Jamaican Lion 4</strain>
        <tissue evidence="2">Leaf</tissue>
    </source>
</reference>
<proteinExistence type="predicted"/>
<organism evidence="2 3">
    <name type="scientific">Cannabis sativa</name>
    <name type="common">Hemp</name>
    <name type="synonym">Marijuana</name>
    <dbReference type="NCBI Taxonomy" id="3483"/>
    <lineage>
        <taxon>Eukaryota</taxon>
        <taxon>Viridiplantae</taxon>
        <taxon>Streptophyta</taxon>
        <taxon>Embryophyta</taxon>
        <taxon>Tracheophyta</taxon>
        <taxon>Spermatophyta</taxon>
        <taxon>Magnoliopsida</taxon>
        <taxon>eudicotyledons</taxon>
        <taxon>Gunneridae</taxon>
        <taxon>Pentapetalae</taxon>
        <taxon>rosids</taxon>
        <taxon>fabids</taxon>
        <taxon>Rosales</taxon>
        <taxon>Cannabaceae</taxon>
        <taxon>Cannabis</taxon>
    </lineage>
</organism>
<feature type="compositionally biased region" description="Low complexity" evidence="1">
    <location>
        <begin position="39"/>
        <end position="57"/>
    </location>
</feature>
<dbReference type="Proteomes" id="UP000583929">
    <property type="component" value="Unassembled WGS sequence"/>
</dbReference>